<accession>A0AAI8TSL3</accession>
<protein>
    <recommendedName>
        <fullName evidence="4">Pullulanase</fullName>
    </recommendedName>
</protein>
<evidence type="ECO:0000256" key="1">
    <source>
        <dbReference type="SAM" id="MobiDB-lite"/>
    </source>
</evidence>
<dbReference type="Proteomes" id="UP001241092">
    <property type="component" value="Chromosome"/>
</dbReference>
<dbReference type="RefSeq" id="WP_286214775.1">
    <property type="nucleotide sequence ID" value="NZ_AP027452.1"/>
</dbReference>
<evidence type="ECO:0000313" key="2">
    <source>
        <dbReference type="EMBL" id="BDY28215.1"/>
    </source>
</evidence>
<proteinExistence type="predicted"/>
<evidence type="ECO:0000313" key="3">
    <source>
        <dbReference type="Proteomes" id="UP001241092"/>
    </source>
</evidence>
<name>A0AAI8TSL3_MYCME</name>
<feature type="region of interest" description="Disordered" evidence="1">
    <location>
        <begin position="1"/>
        <end position="32"/>
    </location>
</feature>
<gene>
    <name evidence="2" type="ORF">hbim_02146</name>
</gene>
<evidence type="ECO:0008006" key="4">
    <source>
        <dbReference type="Google" id="ProtNLM"/>
    </source>
</evidence>
<sequence>MEYCLGDPDGSATMWTAEPAVDTDGDGRPDGVGLDLDGDGHVDDVLADLDGDGLAEHALLDSDDDGHAESYFTDDGAGTWSVRVDRTGQVRWFGLDGVEVGPGGPLVDFDADGAVDDQLLDIDGNGLADRVLGPGVAYVDTDGDGKWDVKLTDADGDGAADTAADVAPPR</sequence>
<dbReference type="InterPro" id="IPR028974">
    <property type="entry name" value="TSP_type-3_rpt"/>
</dbReference>
<dbReference type="EMBL" id="AP027452">
    <property type="protein sequence ID" value="BDY28215.1"/>
    <property type="molecule type" value="Genomic_DNA"/>
</dbReference>
<reference evidence="2" key="1">
    <citation type="submission" date="2023-03" db="EMBL/GenBank/DDBJ databases">
        <title>Draft genome sequence of a Mycolicibacterium mageritense strain H4_3_1 isolated from a hybrid biological-inorganic system reactor.</title>
        <authorList>
            <person name="Feng X."/>
            <person name="Kazama D."/>
            <person name="Sato K."/>
            <person name="Kobayashi H."/>
        </authorList>
    </citation>
    <scope>NUCLEOTIDE SEQUENCE</scope>
    <source>
        <strain evidence="2">H4_3_1</strain>
    </source>
</reference>
<dbReference type="AlphaFoldDB" id="A0AAI8TSL3"/>
<dbReference type="GO" id="GO:0005509">
    <property type="term" value="F:calcium ion binding"/>
    <property type="evidence" value="ECO:0007669"/>
    <property type="project" value="InterPro"/>
</dbReference>
<dbReference type="SUPFAM" id="SSF103647">
    <property type="entry name" value="TSP type-3 repeat"/>
    <property type="match status" value="2"/>
</dbReference>
<organism evidence="2 3">
    <name type="scientific">Mycolicibacterium mageritense</name>
    <name type="common">Mycobacterium mageritense</name>
    <dbReference type="NCBI Taxonomy" id="53462"/>
    <lineage>
        <taxon>Bacteria</taxon>
        <taxon>Bacillati</taxon>
        <taxon>Actinomycetota</taxon>
        <taxon>Actinomycetes</taxon>
        <taxon>Mycobacteriales</taxon>
        <taxon>Mycobacteriaceae</taxon>
        <taxon>Mycolicibacterium</taxon>
    </lineage>
</organism>